<dbReference type="EMBL" id="AODQ01000090">
    <property type="protein sequence ID" value="EMR01790.1"/>
    <property type="molecule type" value="Genomic_DNA"/>
</dbReference>
<sequence>MPVQAPAKPFKIYRSSAGSGKTYALTREYLSLALQSPDYFRSILAVTFTNKATQEMKSRIIETLHELASGQPHSMRQALMEATGLEGAALTQRATEVLSSILHNYAHFSVSTIDSFFQRIIRSFAKEIGLRAGFKVELDQQKVLDDLIDRVLAGVGTDKHLTRWLTQFAEEQIDEGKSWDIRRSIRSLAGEIFTESYKQHEKGLQRIAQDEKGLLKVLGQLKDIRLAFENSMEELGRSALQFLEQRGLRIDDFAYGKSGPANYFTHILKENGAYAPGKRVLEVLEDPQKWASKSNKQRDYLISAALEGLSPRLQQAVALYEKEYEHYLTAKEVLRFIYTLGILAHLTAVLSKYREDNDLLLISDAAVFLKDIIGQDQTPFIFEKTGTRYQHFLIDEFQDTSGFQWDNFRPLIENSVASGNLNLVVGDIKQSIYRWRGGDWKLLLKQIEEDIGPQNTQHESLNYNRRSCRTIIDFNNSLFYQAAWELKAVCESKIADTADEMEQTALQFYLHSLAQAYSDVFQIYPDDKSASPCGLVQVNFLQADEEEGAWKQQAQQAMLASVRELQDKGYSARDIALLVRSNREGQELASVLMQAEEEKEPGSPYNYRVISSDSLFVGNAASVGLLLNVLRYLHNPQNAVARTNMAYDYQRYILKPEALDWHQLFLACARGEEALKAYLPPPFLQKQVYLTKLPLYEMVESLIDQFRLNELPGEWGYLQAFQDAVLHYSGEEKGDIDTFLNWWAETGYKRTVQVSDSLDAIRIYTVHTSKGLQFRAVLMPYCQWELNHKPNANNFIWARAHTHPLQELEALPVKYSARLEQTHFREQYYRELIQAYLDNLNLLYVAFTRAEEVLRIWSPLPAIPKGQTMPRADHVNGMLYRLLSGNVQTPEAAGMSEKELIRLQAGWQPEGACYQTGELQPVAQRKKREAESSLPLQHYLNTRWRSRLTVRRRNASLVLATDEKAAARINWSRTLHALLRQIRQPEELERALENIYYEGMINRQELPAVRSQMEALFRHPVAGQWFEPHWEIRTELPLLSTTGYLLRPDRVITSGSEAHAIDFRVEKPSPAHARRVRHYLQLLRRMGFSQVLGWVYYLDSEQALEVGANGQEQLGLGF</sequence>
<dbReference type="InterPro" id="IPR000212">
    <property type="entry name" value="DNA_helicase_UvrD/REP"/>
</dbReference>
<evidence type="ECO:0000256" key="2">
    <source>
        <dbReference type="ARBA" id="ARBA00022801"/>
    </source>
</evidence>
<dbReference type="PATRIC" id="fig|1279009.4.peg.3128"/>
<dbReference type="RefSeq" id="WP_009196467.1">
    <property type="nucleotide sequence ID" value="NZ_AODQ01000090.1"/>
</dbReference>
<evidence type="ECO:0000256" key="3">
    <source>
        <dbReference type="ARBA" id="ARBA00022806"/>
    </source>
</evidence>
<dbReference type="EC" id="5.6.2.4" evidence="7"/>
<evidence type="ECO:0000256" key="4">
    <source>
        <dbReference type="ARBA" id="ARBA00022840"/>
    </source>
</evidence>
<feature type="domain" description="UvrD-like helicase C-terminal" evidence="11">
    <location>
        <begin position="492"/>
        <end position="771"/>
    </location>
</feature>
<dbReference type="GO" id="GO:0016887">
    <property type="term" value="F:ATP hydrolysis activity"/>
    <property type="evidence" value="ECO:0007669"/>
    <property type="project" value="RHEA"/>
</dbReference>
<dbReference type="InterPro" id="IPR014017">
    <property type="entry name" value="DNA_helicase_UvrD-like_C"/>
</dbReference>
<dbReference type="AlphaFoldDB" id="M7NJ58"/>
<gene>
    <name evidence="12" type="primary">addA</name>
    <name evidence="12" type="ORF">ADICEAN_03081</name>
</gene>
<evidence type="ECO:0000259" key="10">
    <source>
        <dbReference type="PROSITE" id="PS51198"/>
    </source>
</evidence>
<evidence type="ECO:0000256" key="7">
    <source>
        <dbReference type="ARBA" id="ARBA00034808"/>
    </source>
</evidence>
<dbReference type="PROSITE" id="PS51198">
    <property type="entry name" value="UVRD_HELICASE_ATP_BIND"/>
    <property type="match status" value="1"/>
</dbReference>
<keyword evidence="2 9" id="KW-0378">Hydrolase</keyword>
<reference evidence="12 13" key="1">
    <citation type="journal article" date="2013" name="Genome Announc.">
        <title>Draft Genome Sequence of Cesiribacter andamanensis Strain AMV16T, Isolated from a Soil Sample from a Mud Volcano in the Andaman Islands, India.</title>
        <authorList>
            <person name="Shivaji S."/>
            <person name="Ara S."/>
            <person name="Begum Z."/>
            <person name="Srinivas T.N."/>
            <person name="Singh A."/>
            <person name="Kumar Pinnaka A."/>
        </authorList>
    </citation>
    <scope>NUCLEOTIDE SEQUENCE [LARGE SCALE GENOMIC DNA]</scope>
    <source>
        <strain evidence="12 13">AMV16</strain>
    </source>
</reference>
<keyword evidence="3 9" id="KW-0347">Helicase</keyword>
<dbReference type="InterPro" id="IPR014016">
    <property type="entry name" value="UvrD-like_ATP-bd"/>
</dbReference>
<dbReference type="Gene3D" id="3.40.50.300">
    <property type="entry name" value="P-loop containing nucleotide triphosphate hydrolases"/>
    <property type="match status" value="3"/>
</dbReference>
<dbReference type="InterPro" id="IPR027417">
    <property type="entry name" value="P-loop_NTPase"/>
</dbReference>
<comment type="caution">
    <text evidence="12">The sequence shown here is derived from an EMBL/GenBank/DDBJ whole genome shotgun (WGS) entry which is preliminary data.</text>
</comment>
<dbReference type="Gene3D" id="1.10.3170.10">
    <property type="entry name" value="Recbcd, chain B, domain 2"/>
    <property type="match status" value="1"/>
</dbReference>
<dbReference type="GO" id="GO:0005524">
    <property type="term" value="F:ATP binding"/>
    <property type="evidence" value="ECO:0007669"/>
    <property type="project" value="UniProtKB-UniRule"/>
</dbReference>
<evidence type="ECO:0000256" key="5">
    <source>
        <dbReference type="ARBA" id="ARBA00023235"/>
    </source>
</evidence>
<comment type="catalytic activity">
    <reaction evidence="8">
        <text>ATP + H2O = ADP + phosphate + H(+)</text>
        <dbReference type="Rhea" id="RHEA:13065"/>
        <dbReference type="ChEBI" id="CHEBI:15377"/>
        <dbReference type="ChEBI" id="CHEBI:15378"/>
        <dbReference type="ChEBI" id="CHEBI:30616"/>
        <dbReference type="ChEBI" id="CHEBI:43474"/>
        <dbReference type="ChEBI" id="CHEBI:456216"/>
        <dbReference type="EC" id="5.6.2.4"/>
    </reaction>
</comment>
<keyword evidence="1 9" id="KW-0547">Nucleotide-binding</keyword>
<dbReference type="Proteomes" id="UP000011910">
    <property type="component" value="Unassembled WGS sequence"/>
</dbReference>
<accession>M7NJ58</accession>
<dbReference type="OrthoDB" id="9810135at2"/>
<proteinExistence type="predicted"/>
<keyword evidence="13" id="KW-1185">Reference proteome</keyword>
<dbReference type="PANTHER" id="PTHR11070:SF67">
    <property type="entry name" value="DNA 3'-5' HELICASE"/>
    <property type="match status" value="1"/>
</dbReference>
<keyword evidence="4 9" id="KW-0067">ATP-binding</keyword>
<evidence type="ECO:0000259" key="11">
    <source>
        <dbReference type="PROSITE" id="PS51217"/>
    </source>
</evidence>
<dbReference type="PANTHER" id="PTHR11070">
    <property type="entry name" value="UVRD / RECB / PCRA DNA HELICASE FAMILY MEMBER"/>
    <property type="match status" value="1"/>
</dbReference>
<name>M7NJ58_9BACT</name>
<dbReference type="PROSITE" id="PS51217">
    <property type="entry name" value="UVRD_HELICASE_CTER"/>
    <property type="match status" value="1"/>
</dbReference>
<organism evidence="12 13">
    <name type="scientific">Cesiribacter andamanensis AMV16</name>
    <dbReference type="NCBI Taxonomy" id="1279009"/>
    <lineage>
        <taxon>Bacteria</taxon>
        <taxon>Pseudomonadati</taxon>
        <taxon>Bacteroidota</taxon>
        <taxon>Cytophagia</taxon>
        <taxon>Cytophagales</taxon>
        <taxon>Cesiribacteraceae</taxon>
        <taxon>Cesiribacter</taxon>
    </lineage>
</organism>
<protein>
    <recommendedName>
        <fullName evidence="7">DNA 3'-5' helicase</fullName>
        <ecNumber evidence="7">5.6.2.4</ecNumber>
    </recommendedName>
</protein>
<dbReference type="GO" id="GO:0000725">
    <property type="term" value="P:recombinational repair"/>
    <property type="evidence" value="ECO:0007669"/>
    <property type="project" value="TreeGrafter"/>
</dbReference>
<evidence type="ECO:0000256" key="9">
    <source>
        <dbReference type="PROSITE-ProRule" id="PRU00560"/>
    </source>
</evidence>
<keyword evidence="5" id="KW-0413">Isomerase</keyword>
<dbReference type="GO" id="GO:0003677">
    <property type="term" value="F:DNA binding"/>
    <property type="evidence" value="ECO:0007669"/>
    <property type="project" value="InterPro"/>
</dbReference>
<evidence type="ECO:0000313" key="13">
    <source>
        <dbReference type="Proteomes" id="UP000011910"/>
    </source>
</evidence>
<comment type="catalytic activity">
    <reaction evidence="6">
        <text>Couples ATP hydrolysis with the unwinding of duplex DNA by translocating in the 3'-5' direction.</text>
        <dbReference type="EC" id="5.6.2.4"/>
    </reaction>
</comment>
<dbReference type="GO" id="GO:0043138">
    <property type="term" value="F:3'-5' DNA helicase activity"/>
    <property type="evidence" value="ECO:0007669"/>
    <property type="project" value="UniProtKB-EC"/>
</dbReference>
<dbReference type="STRING" id="1279009.ADICEAN_03081"/>
<evidence type="ECO:0000256" key="8">
    <source>
        <dbReference type="ARBA" id="ARBA00048988"/>
    </source>
</evidence>
<dbReference type="eggNOG" id="COG1074">
    <property type="taxonomic scope" value="Bacteria"/>
</dbReference>
<evidence type="ECO:0000256" key="1">
    <source>
        <dbReference type="ARBA" id="ARBA00022741"/>
    </source>
</evidence>
<dbReference type="SUPFAM" id="SSF52540">
    <property type="entry name" value="P-loop containing nucleoside triphosphate hydrolases"/>
    <property type="match status" value="1"/>
</dbReference>
<evidence type="ECO:0000313" key="12">
    <source>
        <dbReference type="EMBL" id="EMR01790.1"/>
    </source>
</evidence>
<dbReference type="Pfam" id="PF00580">
    <property type="entry name" value="UvrD-helicase"/>
    <property type="match status" value="1"/>
</dbReference>
<dbReference type="GO" id="GO:0005829">
    <property type="term" value="C:cytosol"/>
    <property type="evidence" value="ECO:0007669"/>
    <property type="project" value="TreeGrafter"/>
</dbReference>
<evidence type="ECO:0000256" key="6">
    <source>
        <dbReference type="ARBA" id="ARBA00034617"/>
    </source>
</evidence>
<feature type="binding site" evidence="9">
    <location>
        <begin position="15"/>
        <end position="22"/>
    </location>
    <ligand>
        <name>ATP</name>
        <dbReference type="ChEBI" id="CHEBI:30616"/>
    </ligand>
</feature>
<feature type="domain" description="UvrD-like helicase ATP-binding" evidence="10">
    <location>
        <begin position="1"/>
        <end position="468"/>
    </location>
</feature>